<evidence type="ECO:0000313" key="3">
    <source>
        <dbReference type="EMBL" id="NMP33084.1"/>
    </source>
</evidence>
<feature type="domain" description="Serine aminopeptidase S33" evidence="2">
    <location>
        <begin position="65"/>
        <end position="127"/>
    </location>
</feature>
<name>A0A7Y0LEK2_9GAMM</name>
<keyword evidence="3" id="KW-0378">Hydrolase</keyword>
<reference evidence="3 4" key="1">
    <citation type="submission" date="2020-04" db="EMBL/GenBank/DDBJ databases">
        <title>Thalassotalea sp. M1531, isolated from the surface of marine red alga.</title>
        <authorList>
            <person name="Pang L."/>
            <person name="Lu D.-C."/>
        </authorList>
    </citation>
    <scope>NUCLEOTIDE SEQUENCE [LARGE SCALE GENOMIC DNA]</scope>
    <source>
        <strain evidence="3 4">M1531</strain>
    </source>
</reference>
<evidence type="ECO:0000256" key="1">
    <source>
        <dbReference type="SAM" id="SignalP"/>
    </source>
</evidence>
<gene>
    <name evidence="3" type="ORF">HII17_16115</name>
</gene>
<dbReference type="Proteomes" id="UP000568664">
    <property type="component" value="Unassembled WGS sequence"/>
</dbReference>
<dbReference type="SUPFAM" id="SSF53474">
    <property type="entry name" value="alpha/beta-Hydrolases"/>
    <property type="match status" value="1"/>
</dbReference>
<dbReference type="Pfam" id="PF12146">
    <property type="entry name" value="Hydrolase_4"/>
    <property type="match status" value="1"/>
</dbReference>
<dbReference type="GO" id="GO:0016787">
    <property type="term" value="F:hydrolase activity"/>
    <property type="evidence" value="ECO:0007669"/>
    <property type="project" value="UniProtKB-KW"/>
</dbReference>
<dbReference type="Gene3D" id="3.40.50.1820">
    <property type="entry name" value="alpha/beta hydrolase"/>
    <property type="match status" value="1"/>
</dbReference>
<dbReference type="InterPro" id="IPR029058">
    <property type="entry name" value="AB_hydrolase_fold"/>
</dbReference>
<protein>
    <submittedName>
        <fullName evidence="3">Alpha/beta hydrolase</fullName>
    </submittedName>
</protein>
<keyword evidence="4" id="KW-1185">Reference proteome</keyword>
<evidence type="ECO:0000313" key="4">
    <source>
        <dbReference type="Proteomes" id="UP000568664"/>
    </source>
</evidence>
<comment type="caution">
    <text evidence="3">The sequence shown here is derived from an EMBL/GenBank/DDBJ whole genome shotgun (WGS) entry which is preliminary data.</text>
</comment>
<proteinExistence type="predicted"/>
<sequence>MLFICRLVLISCFNIVLLSFSVQAQQAEEGIQTKIPENEITLTTADKFTLKADYYPGKEKSDGFLLLHDCHSDRKAYQAVAQQLTDDGYHVLSLDLRGFGRSVSPKFSHSTIKRQTKDIVLYQQKLAQLTSYWEQDTFLAYNFLREKLDNKNNISLLASGCSATFAITTAEKMYVANMVLLTPDMDFAAKERYKNLNDIASYFIGSIYHIASYQTTKELFEWNGHTRSKMLLFKGNNTNAQLIKKNASLAKDIAHWLSERAR</sequence>
<accession>A0A7Y0LEK2</accession>
<evidence type="ECO:0000259" key="2">
    <source>
        <dbReference type="Pfam" id="PF12146"/>
    </source>
</evidence>
<organism evidence="3 4">
    <name type="scientific">Thalassotalea algicola</name>
    <dbReference type="NCBI Taxonomy" id="2716224"/>
    <lineage>
        <taxon>Bacteria</taxon>
        <taxon>Pseudomonadati</taxon>
        <taxon>Pseudomonadota</taxon>
        <taxon>Gammaproteobacteria</taxon>
        <taxon>Alteromonadales</taxon>
        <taxon>Colwelliaceae</taxon>
        <taxon>Thalassotalea</taxon>
    </lineage>
</organism>
<dbReference type="AlphaFoldDB" id="A0A7Y0LEK2"/>
<keyword evidence="1" id="KW-0732">Signal</keyword>
<feature type="signal peptide" evidence="1">
    <location>
        <begin position="1"/>
        <end position="24"/>
    </location>
</feature>
<feature type="chain" id="PRO_5030921293" evidence="1">
    <location>
        <begin position="25"/>
        <end position="262"/>
    </location>
</feature>
<dbReference type="RefSeq" id="WP_169076403.1">
    <property type="nucleotide sequence ID" value="NZ_JABBXH010000006.1"/>
</dbReference>
<dbReference type="EMBL" id="JABBXH010000006">
    <property type="protein sequence ID" value="NMP33084.1"/>
    <property type="molecule type" value="Genomic_DNA"/>
</dbReference>
<dbReference type="InterPro" id="IPR022742">
    <property type="entry name" value="Hydrolase_4"/>
</dbReference>